<protein>
    <submittedName>
        <fullName evidence="1">Uncharacterized protein</fullName>
    </submittedName>
</protein>
<proteinExistence type="predicted"/>
<dbReference type="OrthoDB" id="2375676at2"/>
<dbReference type="EMBL" id="CP021434">
    <property type="protein sequence ID" value="ARU63119.1"/>
    <property type="molecule type" value="Genomic_DNA"/>
</dbReference>
<evidence type="ECO:0000313" key="2">
    <source>
        <dbReference type="Proteomes" id="UP000195437"/>
    </source>
</evidence>
<gene>
    <name evidence="1" type="ORF">CBW65_20645</name>
</gene>
<accession>A0A1Y0IT06</accession>
<dbReference type="Proteomes" id="UP000195437">
    <property type="component" value="Chromosome"/>
</dbReference>
<dbReference type="AlphaFoldDB" id="A0A1Y0IT06"/>
<dbReference type="KEGG" id="tum:CBW65_20645"/>
<sequence>MYYAYVLEQSRKAKATRSAYEHCKSHTKSPLLPPVTIADFPLTDGVAVPQQDKHRVLNLRLHDEHLSPYLKSNASLFHLLMIDDKTETKIYRAESGWMLVFEGIQAQPKPFGQNGFDLR</sequence>
<keyword evidence="2" id="KW-1185">Reference proteome</keyword>
<name>A0A1Y0IT06_9BACL</name>
<dbReference type="RefSeq" id="WP_087458466.1">
    <property type="nucleotide sequence ID" value="NZ_CP021434.1"/>
</dbReference>
<organism evidence="1 2">
    <name type="scientific">Tumebacillus avium</name>
    <dbReference type="NCBI Taxonomy" id="1903704"/>
    <lineage>
        <taxon>Bacteria</taxon>
        <taxon>Bacillati</taxon>
        <taxon>Bacillota</taxon>
        <taxon>Bacilli</taxon>
        <taxon>Bacillales</taxon>
        <taxon>Alicyclobacillaceae</taxon>
        <taxon>Tumebacillus</taxon>
    </lineage>
</organism>
<evidence type="ECO:0000313" key="1">
    <source>
        <dbReference type="EMBL" id="ARU63119.1"/>
    </source>
</evidence>
<reference evidence="2" key="1">
    <citation type="submission" date="2017-05" db="EMBL/GenBank/DDBJ databases">
        <authorList>
            <person name="Sung H."/>
        </authorList>
    </citation>
    <scope>NUCLEOTIDE SEQUENCE [LARGE SCALE GENOMIC DNA]</scope>
    <source>
        <strain evidence="2">AR23208</strain>
    </source>
</reference>